<reference evidence="1" key="1">
    <citation type="submission" date="2018-05" db="EMBL/GenBank/DDBJ databases">
        <authorList>
            <person name="Lanie J.A."/>
            <person name="Ng W.-L."/>
            <person name="Kazmierczak K.M."/>
            <person name="Andrzejewski T.M."/>
            <person name="Davidsen T.M."/>
            <person name="Wayne K.J."/>
            <person name="Tettelin H."/>
            <person name="Glass J.I."/>
            <person name="Rusch D."/>
            <person name="Podicherti R."/>
            <person name="Tsui H.-C.T."/>
            <person name="Winkler M.E."/>
        </authorList>
    </citation>
    <scope>NUCLEOTIDE SEQUENCE</scope>
</reference>
<name>A0A381V4E6_9ZZZZ</name>
<evidence type="ECO:0000313" key="1">
    <source>
        <dbReference type="EMBL" id="SVA35259.1"/>
    </source>
</evidence>
<dbReference type="EMBL" id="UINC01007826">
    <property type="protein sequence ID" value="SVA35259.1"/>
    <property type="molecule type" value="Genomic_DNA"/>
</dbReference>
<accession>A0A381V4E6</accession>
<feature type="non-terminal residue" evidence="1">
    <location>
        <position position="1"/>
    </location>
</feature>
<organism evidence="1">
    <name type="scientific">marine metagenome</name>
    <dbReference type="NCBI Taxonomy" id="408172"/>
    <lineage>
        <taxon>unclassified sequences</taxon>
        <taxon>metagenomes</taxon>
        <taxon>ecological metagenomes</taxon>
    </lineage>
</organism>
<sequence>VGILKTLQPLPSPWVADQSTLNAVRHPPNDNWSSLSSPEILYATKNSSIEFVRLIKKNVDNIYFSVDNFLKIFIGLNNGKFF</sequence>
<gene>
    <name evidence="1" type="ORF">METZ01_LOCUS88113</name>
</gene>
<dbReference type="AlphaFoldDB" id="A0A381V4E6"/>
<proteinExistence type="predicted"/>
<protein>
    <submittedName>
        <fullName evidence="1">Uncharacterized protein</fullName>
    </submittedName>
</protein>